<reference evidence="1 2" key="1">
    <citation type="submission" date="2014-07" db="EMBL/GenBank/DDBJ databases">
        <title>Genome of Chryseobacterium soli DSM 19298.</title>
        <authorList>
            <person name="Stropko S.J."/>
            <person name="Pipes S.E."/>
            <person name="Newman J."/>
        </authorList>
    </citation>
    <scope>NUCLEOTIDE SEQUENCE [LARGE SCALE GENOMIC DNA]</scope>
    <source>
        <strain evidence="1 2">DSM 19298</strain>
    </source>
</reference>
<sequence>MTIKSKQLFILIGDDMTGKTTLQKLLIEKICGQTYDRLPTNLSFNITHHEIKRKYLNISFANRSYQEKIGDYGTVDEYFQNHFNPADISIISSHLDIGHITEMIRNGRQRFYNVTGIFFSNSIDSNQEVNSQISLLEWDERLVIENLTTEDESTISRQLNAIAENFAVFICNRASVS</sequence>
<evidence type="ECO:0000313" key="2">
    <source>
        <dbReference type="Proteomes" id="UP000028705"/>
    </source>
</evidence>
<gene>
    <name evidence="1" type="ORF">IW15_01225</name>
</gene>
<dbReference type="OrthoDB" id="1437411at2"/>
<dbReference type="InterPro" id="IPR027417">
    <property type="entry name" value="P-loop_NTPase"/>
</dbReference>
<dbReference type="RefSeq" id="WP_034708626.1">
    <property type="nucleotide sequence ID" value="NZ_JPRH01000001.1"/>
</dbReference>
<dbReference type="EMBL" id="JPRH01000001">
    <property type="protein sequence ID" value="KFF14100.1"/>
    <property type="molecule type" value="Genomic_DNA"/>
</dbReference>
<keyword evidence="2" id="KW-1185">Reference proteome</keyword>
<dbReference type="eggNOG" id="ENOG50344EH">
    <property type="taxonomic scope" value="Bacteria"/>
</dbReference>
<evidence type="ECO:0008006" key="3">
    <source>
        <dbReference type="Google" id="ProtNLM"/>
    </source>
</evidence>
<organism evidence="1 2">
    <name type="scientific">Chryseobacterium soli</name>
    <dbReference type="NCBI Taxonomy" id="445961"/>
    <lineage>
        <taxon>Bacteria</taxon>
        <taxon>Pseudomonadati</taxon>
        <taxon>Bacteroidota</taxon>
        <taxon>Flavobacteriia</taxon>
        <taxon>Flavobacteriales</taxon>
        <taxon>Weeksellaceae</taxon>
        <taxon>Chryseobacterium group</taxon>
        <taxon>Chryseobacterium</taxon>
    </lineage>
</organism>
<name>A0A086ABN6_9FLAO</name>
<comment type="caution">
    <text evidence="1">The sequence shown here is derived from an EMBL/GenBank/DDBJ whole genome shotgun (WGS) entry which is preliminary data.</text>
</comment>
<dbReference type="Proteomes" id="UP000028705">
    <property type="component" value="Unassembled WGS sequence"/>
</dbReference>
<accession>A0A086ABN6</accession>
<protein>
    <recommendedName>
        <fullName evidence="3">Thymidylate kinase-like domain-containing protein</fullName>
    </recommendedName>
</protein>
<dbReference type="AlphaFoldDB" id="A0A086ABN6"/>
<evidence type="ECO:0000313" key="1">
    <source>
        <dbReference type="EMBL" id="KFF14100.1"/>
    </source>
</evidence>
<dbReference type="SUPFAM" id="SSF52540">
    <property type="entry name" value="P-loop containing nucleoside triphosphate hydrolases"/>
    <property type="match status" value="1"/>
</dbReference>
<proteinExistence type="predicted"/>